<accession>A0A8B9SHT7</accession>
<dbReference type="PANTHER" id="PTHR13375:SF3">
    <property type="entry name" value="THO COMPLEX SUBUNIT 5 HOMOLOG"/>
    <property type="match status" value="1"/>
</dbReference>
<dbReference type="Ensembl" id="ENSAPLT00020003786.1">
    <property type="protein sequence ID" value="ENSAPLP00020003522.1"/>
    <property type="gene ID" value="ENSAPLG00020002600.1"/>
</dbReference>
<dbReference type="Proteomes" id="UP000694400">
    <property type="component" value="Chromosome 17"/>
</dbReference>
<reference evidence="4" key="3">
    <citation type="submission" date="2025-09" db="UniProtKB">
        <authorList>
            <consortium name="Ensembl"/>
        </authorList>
    </citation>
    <scope>IDENTIFICATION</scope>
</reference>
<protein>
    <submittedName>
        <fullName evidence="4">Uncharacterized protein</fullName>
    </submittedName>
</protein>
<evidence type="ECO:0000256" key="1">
    <source>
        <dbReference type="ARBA" id="ARBA00004123"/>
    </source>
</evidence>
<dbReference type="InterPro" id="IPR019163">
    <property type="entry name" value="THO_Thoc5"/>
</dbReference>
<proteinExistence type="inferred from homology"/>
<reference evidence="4" key="1">
    <citation type="submission" date="2019-08" db="EMBL/GenBank/DDBJ databases">
        <title>Three high-quality genomes provides insights into domestication of ducks.</title>
        <authorList>
            <person name="Hou Z.C."/>
            <person name="Zhu F."/>
            <person name="Yin Z.T."/>
            <person name="Zhang F."/>
        </authorList>
    </citation>
    <scope>NUCLEOTIDE SEQUENCE [LARGE SCALE GENOMIC DNA]</scope>
</reference>
<sequence length="250" mass="27928">MEVPEVLGAVPSPLFCCPLPRSASSLLLLAEHGVVPVSSECQHLFPTKIVSRLVKWSAIPFEDYAELPYTKDVVEPAWPRTRTSWPLIERGTAKLQAAVVLNPGYSALPPIFSLCLNWKGERTGNNDDNIRAMESEVNVCYKELWGPKPGYQLLTNQLQRLCMVLDVYLETEPHDTSVEGPKEFPQEKMCPAPGQGPHALEALQVQLPAGFLQPPLSPRCALQDQDSPWSVPTLLFPFFFFFLRFLGLVL</sequence>
<dbReference type="AlphaFoldDB" id="A0A8B9SHT7"/>
<evidence type="ECO:0000256" key="2">
    <source>
        <dbReference type="ARBA" id="ARBA00008044"/>
    </source>
</evidence>
<dbReference type="GO" id="GO:0000445">
    <property type="term" value="C:THO complex part of transcription export complex"/>
    <property type="evidence" value="ECO:0007669"/>
    <property type="project" value="TreeGrafter"/>
</dbReference>
<dbReference type="GO" id="GO:0003729">
    <property type="term" value="F:mRNA binding"/>
    <property type="evidence" value="ECO:0007669"/>
    <property type="project" value="TreeGrafter"/>
</dbReference>
<dbReference type="PANTHER" id="PTHR13375">
    <property type="entry name" value="FMS INTERACTING PROTEIN"/>
    <property type="match status" value="1"/>
</dbReference>
<organism evidence="4 5">
    <name type="scientific">Anas platyrhynchos</name>
    <name type="common">Mallard</name>
    <name type="synonym">Anas boschas</name>
    <dbReference type="NCBI Taxonomy" id="8839"/>
    <lineage>
        <taxon>Eukaryota</taxon>
        <taxon>Metazoa</taxon>
        <taxon>Chordata</taxon>
        <taxon>Craniata</taxon>
        <taxon>Vertebrata</taxon>
        <taxon>Euteleostomi</taxon>
        <taxon>Archelosauria</taxon>
        <taxon>Archosauria</taxon>
        <taxon>Dinosauria</taxon>
        <taxon>Saurischia</taxon>
        <taxon>Theropoda</taxon>
        <taxon>Coelurosauria</taxon>
        <taxon>Aves</taxon>
        <taxon>Neognathae</taxon>
        <taxon>Galloanserae</taxon>
        <taxon>Anseriformes</taxon>
        <taxon>Anatidae</taxon>
        <taxon>Anatinae</taxon>
        <taxon>Anas</taxon>
    </lineage>
</organism>
<evidence type="ECO:0000313" key="5">
    <source>
        <dbReference type="Proteomes" id="UP000694400"/>
    </source>
</evidence>
<keyword evidence="3" id="KW-0539">Nucleus</keyword>
<name>A0A8B9SHT7_ANAPL</name>
<reference evidence="4" key="2">
    <citation type="submission" date="2025-08" db="UniProtKB">
        <authorList>
            <consortium name="Ensembl"/>
        </authorList>
    </citation>
    <scope>IDENTIFICATION</scope>
</reference>
<evidence type="ECO:0000256" key="3">
    <source>
        <dbReference type="ARBA" id="ARBA00023242"/>
    </source>
</evidence>
<comment type="subcellular location">
    <subcellularLocation>
        <location evidence="1">Nucleus</location>
    </subcellularLocation>
</comment>
<dbReference type="GO" id="GO:0006406">
    <property type="term" value="P:mRNA export from nucleus"/>
    <property type="evidence" value="ECO:0007669"/>
    <property type="project" value="TreeGrafter"/>
</dbReference>
<comment type="similarity">
    <text evidence="2">Belongs to the THOC5 family.</text>
</comment>
<evidence type="ECO:0000313" key="4">
    <source>
        <dbReference type="Ensembl" id="ENSAPLP00020003522.1"/>
    </source>
</evidence>